<proteinExistence type="predicted"/>
<accession>H5SCG6</accession>
<keyword evidence="2" id="KW-0663">Pyridoxal phosphate</keyword>
<gene>
    <name evidence="5" type="ORF">HGMM_F10C03C20</name>
</gene>
<feature type="domain" description="Tryptophan synthase beta chain-like PALP" evidence="4">
    <location>
        <begin position="25"/>
        <end position="334"/>
    </location>
</feature>
<evidence type="ECO:0000256" key="1">
    <source>
        <dbReference type="ARBA" id="ARBA00001933"/>
    </source>
</evidence>
<dbReference type="SUPFAM" id="SSF53686">
    <property type="entry name" value="Tryptophan synthase beta subunit-like PLP-dependent enzymes"/>
    <property type="match status" value="1"/>
</dbReference>
<protein>
    <submittedName>
        <fullName evidence="5">Threonine synthase</fullName>
    </submittedName>
</protein>
<dbReference type="Gene3D" id="3.40.50.1100">
    <property type="match status" value="2"/>
</dbReference>
<dbReference type="GO" id="GO:0009097">
    <property type="term" value="P:isoleucine biosynthetic process"/>
    <property type="evidence" value="ECO:0007669"/>
    <property type="project" value="TreeGrafter"/>
</dbReference>
<comment type="cofactor">
    <cofactor evidence="1">
        <name>pyridoxal 5'-phosphate</name>
        <dbReference type="ChEBI" id="CHEBI:597326"/>
    </cofactor>
</comment>
<organism evidence="5">
    <name type="scientific">uncultured Acidobacteriota bacterium</name>
    <dbReference type="NCBI Taxonomy" id="171953"/>
    <lineage>
        <taxon>Bacteria</taxon>
        <taxon>Pseudomonadati</taxon>
        <taxon>Acidobacteriota</taxon>
        <taxon>environmental samples</taxon>
    </lineage>
</organism>
<evidence type="ECO:0000256" key="2">
    <source>
        <dbReference type="ARBA" id="ARBA00022898"/>
    </source>
</evidence>
<evidence type="ECO:0000259" key="4">
    <source>
        <dbReference type="Pfam" id="PF00291"/>
    </source>
</evidence>
<dbReference type="InterPro" id="IPR001926">
    <property type="entry name" value="TrpB-like_PALP"/>
</dbReference>
<dbReference type="GO" id="GO:0003941">
    <property type="term" value="F:L-serine ammonia-lyase activity"/>
    <property type="evidence" value="ECO:0007669"/>
    <property type="project" value="TreeGrafter"/>
</dbReference>
<name>H5SCG6_9BACT</name>
<reference evidence="5" key="1">
    <citation type="journal article" date="2005" name="Environ. Microbiol.">
        <title>Genetic and functional properties of uncultivated thermophilic crenarchaeotes from a subsurface gold mine as revealed by analysis of genome fragments.</title>
        <authorList>
            <person name="Nunoura T."/>
            <person name="Hirayama H."/>
            <person name="Takami H."/>
            <person name="Oida H."/>
            <person name="Nishi S."/>
            <person name="Shimamura S."/>
            <person name="Suzuki Y."/>
            <person name="Inagaki F."/>
            <person name="Takai K."/>
            <person name="Nealson K.H."/>
            <person name="Horikoshi K."/>
        </authorList>
    </citation>
    <scope>NUCLEOTIDE SEQUENCE</scope>
</reference>
<keyword evidence="3" id="KW-0456">Lyase</keyword>
<dbReference type="PANTHER" id="PTHR48078">
    <property type="entry name" value="THREONINE DEHYDRATASE, MITOCHONDRIAL-RELATED"/>
    <property type="match status" value="1"/>
</dbReference>
<dbReference type="InterPro" id="IPR050147">
    <property type="entry name" value="Ser/Thr_Dehydratase"/>
</dbReference>
<dbReference type="PANTHER" id="PTHR48078:SF6">
    <property type="entry name" value="L-THREONINE DEHYDRATASE CATABOLIC TDCB"/>
    <property type="match status" value="1"/>
</dbReference>
<dbReference type="GO" id="GO:0004794">
    <property type="term" value="F:threonine deaminase activity"/>
    <property type="evidence" value="ECO:0007669"/>
    <property type="project" value="TreeGrafter"/>
</dbReference>
<dbReference type="InterPro" id="IPR036052">
    <property type="entry name" value="TrpB-like_PALP_sf"/>
</dbReference>
<evidence type="ECO:0000313" key="5">
    <source>
        <dbReference type="EMBL" id="BAL53852.1"/>
    </source>
</evidence>
<dbReference type="Pfam" id="PF00291">
    <property type="entry name" value="PALP"/>
    <property type="match status" value="1"/>
</dbReference>
<reference evidence="5" key="2">
    <citation type="journal article" date="2012" name="PLoS ONE">
        <title>A Deeply Branching Thermophilic Bacterium with an Ancient Acetyl-CoA Pathway Dominates a Subsurface Ecosystem.</title>
        <authorList>
            <person name="Takami H."/>
            <person name="Noguchi H."/>
            <person name="Takaki Y."/>
            <person name="Uchiyama I."/>
            <person name="Toyoda A."/>
            <person name="Nishi S."/>
            <person name="Chee G.-J."/>
            <person name="Arai W."/>
            <person name="Nunoura T."/>
            <person name="Itoh T."/>
            <person name="Hattori M."/>
            <person name="Takai K."/>
        </authorList>
    </citation>
    <scope>NUCLEOTIDE SEQUENCE</scope>
</reference>
<sequence length="366" mass="39992">MREASMRMNIWQRYAEWIGIESRGVSLGEGDTPLVRSQRIGPRLGVEQLYFKLENLNPTGSFKDRFVAVEIAQMLQEEQTVCLATSSGNTGSALAAYAARYGRRCAIFVNERTPEAKLQQMLAYGAQLYRVRGFGSSPETTRQTFEHLQHLAARRHYRLVVSAFRYSPLGMQGVKTLAYELAEALPTLDHVFVPVGGGGLLAALWQGFHDWVRAGRLAHLPRLHAVQPLGCAPVVRAWRTGEDRILPVEARTEISGLAVPFDLDGALALTAVRASGGTAWALPDEAIWEAQAMLCHEEGIFAEPAGAAALAGVLTAVGEGKVRPEESIVCMVTGHGFKDLMAIERIVRAQAIPLIEPAEIIELPLT</sequence>
<dbReference type="GO" id="GO:0006567">
    <property type="term" value="P:L-threonine catabolic process"/>
    <property type="evidence" value="ECO:0007669"/>
    <property type="project" value="TreeGrafter"/>
</dbReference>
<dbReference type="GO" id="GO:0006565">
    <property type="term" value="P:L-serine catabolic process"/>
    <property type="evidence" value="ECO:0007669"/>
    <property type="project" value="TreeGrafter"/>
</dbReference>
<dbReference type="EMBL" id="AP011669">
    <property type="protein sequence ID" value="BAL53852.1"/>
    <property type="molecule type" value="Genomic_DNA"/>
</dbReference>
<dbReference type="AlphaFoldDB" id="H5SCG6"/>
<evidence type="ECO:0000256" key="3">
    <source>
        <dbReference type="ARBA" id="ARBA00023239"/>
    </source>
</evidence>